<dbReference type="Pfam" id="PF07963">
    <property type="entry name" value="N_methyl"/>
    <property type="match status" value="1"/>
</dbReference>
<dbReference type="PROSITE" id="PS00409">
    <property type="entry name" value="PROKAR_NTER_METHYL"/>
    <property type="match status" value="1"/>
</dbReference>
<evidence type="ECO:0000256" key="8">
    <source>
        <dbReference type="ARBA" id="ARBA00023136"/>
    </source>
</evidence>
<dbReference type="EMBL" id="JACNIG010000211">
    <property type="protein sequence ID" value="MBC8432229.1"/>
    <property type="molecule type" value="Genomic_DNA"/>
</dbReference>
<dbReference type="GO" id="GO:0015627">
    <property type="term" value="C:type II protein secretion system complex"/>
    <property type="evidence" value="ECO:0007669"/>
    <property type="project" value="InterPro"/>
</dbReference>
<dbReference type="InterPro" id="IPR022346">
    <property type="entry name" value="T2SS_GspH"/>
</dbReference>
<keyword evidence="6 11" id="KW-0812">Transmembrane</keyword>
<dbReference type="InterPro" id="IPR012902">
    <property type="entry name" value="N_methyl_site"/>
</dbReference>
<comment type="caution">
    <text evidence="13">The sequence shown here is derived from an EMBL/GenBank/DDBJ whole genome shotgun (WGS) entry which is preliminary data.</text>
</comment>
<proteinExistence type="inferred from homology"/>
<sequence>MRNSKGFTLIELIIAMVIMGIMAAIGIPNFLGWVANYNLKAAANELYGNMQFARINAVKQNKEWAVVFDTVNGIYYVCSDDGDGDWATTGNNTKEKTVTLSDYASDIVYGMGNATANVTATGGAFPGGAVFGSRGTLSVDEGYIYLTNGKGTAYAIGSGVGGAVVYRQWLAGAWG</sequence>
<evidence type="ECO:0000256" key="2">
    <source>
        <dbReference type="ARBA" id="ARBA00021549"/>
    </source>
</evidence>
<accession>A0A8J6TKK8</accession>
<organism evidence="13 14">
    <name type="scientific">Candidatus Desulfatibia vada</name>
    <dbReference type="NCBI Taxonomy" id="2841696"/>
    <lineage>
        <taxon>Bacteria</taxon>
        <taxon>Pseudomonadati</taxon>
        <taxon>Thermodesulfobacteriota</taxon>
        <taxon>Desulfobacteria</taxon>
        <taxon>Desulfobacterales</taxon>
        <taxon>Desulfobacterales incertae sedis</taxon>
        <taxon>Candidatus Desulfatibia</taxon>
    </lineage>
</organism>
<evidence type="ECO:0000256" key="10">
    <source>
        <dbReference type="ARBA" id="ARBA00030775"/>
    </source>
</evidence>
<evidence type="ECO:0000256" key="11">
    <source>
        <dbReference type="SAM" id="Phobius"/>
    </source>
</evidence>
<evidence type="ECO:0000256" key="3">
    <source>
        <dbReference type="ARBA" id="ARBA00022475"/>
    </source>
</evidence>
<evidence type="ECO:0000256" key="4">
    <source>
        <dbReference type="ARBA" id="ARBA00022481"/>
    </source>
</evidence>
<evidence type="ECO:0000256" key="9">
    <source>
        <dbReference type="ARBA" id="ARBA00025772"/>
    </source>
</evidence>
<evidence type="ECO:0000256" key="7">
    <source>
        <dbReference type="ARBA" id="ARBA00022989"/>
    </source>
</evidence>
<dbReference type="Proteomes" id="UP000605201">
    <property type="component" value="Unassembled WGS sequence"/>
</dbReference>
<evidence type="ECO:0000313" key="14">
    <source>
        <dbReference type="Proteomes" id="UP000605201"/>
    </source>
</evidence>
<dbReference type="SUPFAM" id="SSF54523">
    <property type="entry name" value="Pili subunits"/>
    <property type="match status" value="1"/>
</dbReference>
<dbReference type="GO" id="GO:0005886">
    <property type="term" value="C:plasma membrane"/>
    <property type="evidence" value="ECO:0007669"/>
    <property type="project" value="UniProtKB-SubCell"/>
</dbReference>
<evidence type="ECO:0000256" key="5">
    <source>
        <dbReference type="ARBA" id="ARBA00022519"/>
    </source>
</evidence>
<evidence type="ECO:0000256" key="1">
    <source>
        <dbReference type="ARBA" id="ARBA00004377"/>
    </source>
</evidence>
<keyword evidence="7 11" id="KW-1133">Transmembrane helix</keyword>
<dbReference type="NCBIfam" id="TIGR02532">
    <property type="entry name" value="IV_pilin_GFxxxE"/>
    <property type="match status" value="1"/>
</dbReference>
<evidence type="ECO:0000256" key="6">
    <source>
        <dbReference type="ARBA" id="ARBA00022692"/>
    </source>
</evidence>
<dbReference type="AlphaFoldDB" id="A0A8J6TKK8"/>
<protein>
    <recommendedName>
        <fullName evidence="2">Type II secretion system protein H</fullName>
    </recommendedName>
    <alternativeName>
        <fullName evidence="10">General secretion pathway protein H</fullName>
    </alternativeName>
</protein>
<dbReference type="Gene3D" id="3.30.700.10">
    <property type="entry name" value="Glycoprotein, Type 4 Pilin"/>
    <property type="match status" value="1"/>
</dbReference>
<keyword evidence="4" id="KW-0488">Methylation</keyword>
<feature type="transmembrane region" description="Helical" evidence="11">
    <location>
        <begin position="12"/>
        <end position="35"/>
    </location>
</feature>
<evidence type="ECO:0000313" key="13">
    <source>
        <dbReference type="EMBL" id="MBC8432229.1"/>
    </source>
</evidence>
<evidence type="ECO:0000259" key="12">
    <source>
        <dbReference type="Pfam" id="PF12019"/>
    </source>
</evidence>
<name>A0A8J6TKK8_9BACT</name>
<feature type="domain" description="General secretion pathway GspH" evidence="12">
    <location>
        <begin position="42"/>
        <end position="151"/>
    </location>
</feature>
<dbReference type="InterPro" id="IPR045584">
    <property type="entry name" value="Pilin-like"/>
</dbReference>
<dbReference type="Pfam" id="PF12019">
    <property type="entry name" value="GspH"/>
    <property type="match status" value="1"/>
</dbReference>
<keyword evidence="5" id="KW-0997">Cell inner membrane</keyword>
<comment type="subcellular location">
    <subcellularLocation>
        <location evidence="1">Cell inner membrane</location>
        <topology evidence="1">Single-pass membrane protein</topology>
    </subcellularLocation>
</comment>
<reference evidence="13 14" key="1">
    <citation type="submission" date="2020-08" db="EMBL/GenBank/DDBJ databases">
        <title>Bridging the membrane lipid divide: bacteria of the FCB group superphylum have the potential to synthesize archaeal ether lipids.</title>
        <authorList>
            <person name="Villanueva L."/>
            <person name="Von Meijenfeldt F.A.B."/>
            <person name="Westbye A.B."/>
            <person name="Yadav S."/>
            <person name="Hopmans E.C."/>
            <person name="Dutilh B.E."/>
            <person name="Sinninghe Damste J.S."/>
        </authorList>
    </citation>
    <scope>NUCLEOTIDE SEQUENCE [LARGE SCALE GENOMIC DNA]</scope>
    <source>
        <strain evidence="13">NIOZ-UU17</strain>
    </source>
</reference>
<keyword evidence="8 11" id="KW-0472">Membrane</keyword>
<dbReference type="GO" id="GO:0015628">
    <property type="term" value="P:protein secretion by the type II secretion system"/>
    <property type="evidence" value="ECO:0007669"/>
    <property type="project" value="InterPro"/>
</dbReference>
<comment type="similarity">
    <text evidence="9">Belongs to the GSP H family.</text>
</comment>
<gene>
    <name evidence="13" type="ORF">H8D96_09940</name>
</gene>
<keyword evidence="3" id="KW-1003">Cell membrane</keyword>